<evidence type="ECO:0000256" key="12">
    <source>
        <dbReference type="ARBA" id="ARBA00022737"/>
    </source>
</evidence>
<dbReference type="GO" id="GO:0020005">
    <property type="term" value="C:symbiont-containing vacuole membrane"/>
    <property type="evidence" value="ECO:0007669"/>
    <property type="project" value="UniProtKB-SubCell"/>
</dbReference>
<dbReference type="PANTHER" id="PTHR24349">
    <property type="entry name" value="SERINE/THREONINE-PROTEIN KINASE"/>
    <property type="match status" value="1"/>
</dbReference>
<evidence type="ECO:0000256" key="13">
    <source>
        <dbReference type="ARBA" id="ARBA00022741"/>
    </source>
</evidence>
<dbReference type="AlphaFoldDB" id="A0A078AB00"/>
<keyword evidence="8 29" id="KW-0723">Serine/threonine-protein kinase</keyword>
<reference evidence="32 33" key="1">
    <citation type="submission" date="2014-06" db="EMBL/GenBank/DDBJ databases">
        <authorList>
            <person name="Swart Estienne"/>
        </authorList>
    </citation>
    <scope>NUCLEOTIDE SEQUENCE [LARGE SCALE GENOMIC DNA]</scope>
    <source>
        <strain evidence="32 33">130c</strain>
    </source>
</reference>
<keyword evidence="9" id="KW-0808">Transferase</keyword>
<evidence type="ECO:0000256" key="15">
    <source>
        <dbReference type="ARBA" id="ARBA00022837"/>
    </source>
</evidence>
<evidence type="ECO:0000256" key="26">
    <source>
        <dbReference type="ARBA" id="ARBA00060437"/>
    </source>
</evidence>
<evidence type="ECO:0000256" key="11">
    <source>
        <dbReference type="ARBA" id="ARBA00022723"/>
    </source>
</evidence>
<dbReference type="FunFam" id="1.10.510.10:FF:000398">
    <property type="entry name" value="Calcium-dependent protein kinase 1"/>
    <property type="match status" value="1"/>
</dbReference>
<dbReference type="PROSITE" id="PS00107">
    <property type="entry name" value="PROTEIN_KINASE_ATP"/>
    <property type="match status" value="1"/>
</dbReference>
<evidence type="ECO:0000256" key="23">
    <source>
        <dbReference type="ARBA" id="ARBA00024334"/>
    </source>
</evidence>
<protein>
    <recommendedName>
        <fullName evidence="27">Calcium-dependent protein kinase 1</fullName>
        <ecNumber evidence="5">2.7.11.1</ecNumber>
    </recommendedName>
</protein>
<dbReference type="GO" id="GO:0031514">
    <property type="term" value="C:motile cilium"/>
    <property type="evidence" value="ECO:0007669"/>
    <property type="project" value="UniProtKB-SubCell"/>
</dbReference>
<dbReference type="InterPro" id="IPR002048">
    <property type="entry name" value="EF_hand_dom"/>
</dbReference>
<evidence type="ECO:0000256" key="18">
    <source>
        <dbReference type="ARBA" id="ARBA00022870"/>
    </source>
</evidence>
<dbReference type="Proteomes" id="UP000039865">
    <property type="component" value="Unassembled WGS sequence"/>
</dbReference>
<dbReference type="Pfam" id="PF13499">
    <property type="entry name" value="EF-hand_7"/>
    <property type="match status" value="2"/>
</dbReference>
<keyword evidence="7" id="KW-1032">Host cell membrane</keyword>
<comment type="cofactor">
    <cofactor evidence="1">
        <name>Mg(2+)</name>
        <dbReference type="ChEBI" id="CHEBI:18420"/>
    </cofactor>
</comment>
<keyword evidence="12" id="KW-0677">Repeat</keyword>
<evidence type="ECO:0000256" key="14">
    <source>
        <dbReference type="ARBA" id="ARBA00022777"/>
    </source>
</evidence>
<evidence type="ECO:0000256" key="4">
    <source>
        <dbReference type="ARBA" id="ARBA00004425"/>
    </source>
</evidence>
<proteinExistence type="inferred from homology"/>
<keyword evidence="21" id="KW-0966">Cell projection</keyword>
<dbReference type="GO" id="GO:0004674">
    <property type="term" value="F:protein serine/threonine kinase activity"/>
    <property type="evidence" value="ECO:0007669"/>
    <property type="project" value="UniProtKB-KW"/>
</dbReference>
<name>A0A078AB00_STYLE</name>
<dbReference type="SMART" id="SM00054">
    <property type="entry name" value="EFh"/>
    <property type="match status" value="4"/>
</dbReference>
<keyword evidence="15" id="KW-0106">Calcium</keyword>
<dbReference type="InterPro" id="IPR011992">
    <property type="entry name" value="EF-hand-dom_pair"/>
</dbReference>
<evidence type="ECO:0000256" key="28">
    <source>
        <dbReference type="PROSITE-ProRule" id="PRU10141"/>
    </source>
</evidence>
<evidence type="ECO:0000256" key="22">
    <source>
        <dbReference type="ARBA" id="ARBA00023288"/>
    </source>
</evidence>
<evidence type="ECO:0000256" key="5">
    <source>
        <dbReference type="ARBA" id="ARBA00012513"/>
    </source>
</evidence>
<dbReference type="SUPFAM" id="SSF47473">
    <property type="entry name" value="EF-hand"/>
    <property type="match status" value="1"/>
</dbReference>
<comment type="catalytic activity">
    <reaction evidence="25">
        <text>L-seryl-[protein] + ATP = O-phospho-L-seryl-[protein] + ADP + H(+)</text>
        <dbReference type="Rhea" id="RHEA:17989"/>
        <dbReference type="Rhea" id="RHEA-COMP:9863"/>
        <dbReference type="Rhea" id="RHEA-COMP:11604"/>
        <dbReference type="ChEBI" id="CHEBI:15378"/>
        <dbReference type="ChEBI" id="CHEBI:29999"/>
        <dbReference type="ChEBI" id="CHEBI:30616"/>
        <dbReference type="ChEBI" id="CHEBI:83421"/>
        <dbReference type="ChEBI" id="CHEBI:456216"/>
        <dbReference type="EC" id="2.7.11.1"/>
    </reaction>
</comment>
<dbReference type="InterPro" id="IPR050205">
    <property type="entry name" value="CDPK_Ser/Thr_kinases"/>
</dbReference>
<evidence type="ECO:0000256" key="6">
    <source>
        <dbReference type="ARBA" id="ARBA00022475"/>
    </source>
</evidence>
<keyword evidence="16 28" id="KW-0067">ATP-binding</keyword>
<dbReference type="Pfam" id="PF00069">
    <property type="entry name" value="Pkinase"/>
    <property type="match status" value="1"/>
</dbReference>
<evidence type="ECO:0000256" key="1">
    <source>
        <dbReference type="ARBA" id="ARBA00001946"/>
    </source>
</evidence>
<keyword evidence="18" id="KW-1043">Host membrane</keyword>
<dbReference type="GO" id="GO:0005886">
    <property type="term" value="C:plasma membrane"/>
    <property type="evidence" value="ECO:0007669"/>
    <property type="project" value="UniProtKB-SubCell"/>
</dbReference>
<evidence type="ECO:0000259" key="31">
    <source>
        <dbReference type="PROSITE" id="PS50222"/>
    </source>
</evidence>
<feature type="binding site" evidence="28">
    <location>
        <position position="73"/>
    </location>
    <ligand>
        <name>ATP</name>
        <dbReference type="ChEBI" id="CHEBI:30616"/>
    </ligand>
</feature>
<evidence type="ECO:0000313" key="33">
    <source>
        <dbReference type="Proteomes" id="UP000039865"/>
    </source>
</evidence>
<feature type="domain" description="EF-hand" evidence="31">
    <location>
        <begin position="464"/>
        <end position="497"/>
    </location>
</feature>
<evidence type="ECO:0000256" key="24">
    <source>
        <dbReference type="ARBA" id="ARBA00047899"/>
    </source>
</evidence>
<feature type="domain" description="EF-hand" evidence="31">
    <location>
        <begin position="357"/>
        <end position="392"/>
    </location>
</feature>
<evidence type="ECO:0000256" key="16">
    <source>
        <dbReference type="ARBA" id="ARBA00022840"/>
    </source>
</evidence>
<dbReference type="PROSITE" id="PS00108">
    <property type="entry name" value="PROTEIN_KINASE_ST"/>
    <property type="match status" value="1"/>
</dbReference>
<evidence type="ECO:0000256" key="2">
    <source>
        <dbReference type="ARBA" id="ARBA00004230"/>
    </source>
</evidence>
<evidence type="ECO:0000256" key="27">
    <source>
        <dbReference type="ARBA" id="ARBA00068067"/>
    </source>
</evidence>
<dbReference type="Gene3D" id="1.10.510.10">
    <property type="entry name" value="Transferase(Phosphotransferase) domain 1"/>
    <property type="match status" value="1"/>
</dbReference>
<feature type="domain" description="EF-hand" evidence="31">
    <location>
        <begin position="426"/>
        <end position="461"/>
    </location>
</feature>
<dbReference type="PROSITE" id="PS50011">
    <property type="entry name" value="PROTEIN_KINASE_DOM"/>
    <property type="match status" value="1"/>
</dbReference>
<dbReference type="OrthoDB" id="40902at2759"/>
<organism evidence="32 33">
    <name type="scientific">Stylonychia lemnae</name>
    <name type="common">Ciliate</name>
    <dbReference type="NCBI Taxonomy" id="5949"/>
    <lineage>
        <taxon>Eukaryota</taxon>
        <taxon>Sar</taxon>
        <taxon>Alveolata</taxon>
        <taxon>Ciliophora</taxon>
        <taxon>Intramacronucleata</taxon>
        <taxon>Spirotrichea</taxon>
        <taxon>Stichotrichia</taxon>
        <taxon>Sporadotrichida</taxon>
        <taxon>Oxytrichidae</taxon>
        <taxon>Stylonychinae</taxon>
        <taxon>Stylonychia</taxon>
    </lineage>
</organism>
<feature type="domain" description="EF-hand" evidence="31">
    <location>
        <begin position="393"/>
        <end position="425"/>
    </location>
</feature>
<dbReference type="CDD" id="cd05117">
    <property type="entry name" value="STKc_CAMK"/>
    <property type="match status" value="1"/>
</dbReference>
<evidence type="ECO:0000256" key="8">
    <source>
        <dbReference type="ARBA" id="ARBA00022527"/>
    </source>
</evidence>
<dbReference type="InterPro" id="IPR017441">
    <property type="entry name" value="Protein_kinase_ATP_BS"/>
</dbReference>
<dbReference type="Gene3D" id="1.10.238.10">
    <property type="entry name" value="EF-hand"/>
    <property type="match status" value="2"/>
</dbReference>
<accession>A0A078AB00</accession>
<dbReference type="InterPro" id="IPR000719">
    <property type="entry name" value="Prot_kinase_dom"/>
</dbReference>
<dbReference type="PROSITE" id="PS00018">
    <property type="entry name" value="EF_HAND_1"/>
    <property type="match status" value="4"/>
</dbReference>
<dbReference type="FunCoup" id="A0A078AB00">
    <property type="interactions" value="16"/>
</dbReference>
<dbReference type="SMART" id="SM00220">
    <property type="entry name" value="S_TKc"/>
    <property type="match status" value="1"/>
</dbReference>
<dbReference type="OMA" id="YMTTRVG"/>
<evidence type="ECO:0000256" key="7">
    <source>
        <dbReference type="ARBA" id="ARBA00022511"/>
    </source>
</evidence>
<keyword evidence="14" id="KW-0418">Kinase</keyword>
<evidence type="ECO:0000256" key="19">
    <source>
        <dbReference type="ARBA" id="ARBA00023069"/>
    </source>
</evidence>
<comment type="subcellular location">
    <subcellularLocation>
        <location evidence="3">Cell membrane</location>
        <topology evidence="3">Lipid-anchor</topology>
        <orientation evidence="3">Cytoplasmic side</orientation>
    </subcellularLocation>
    <subcellularLocation>
        <location evidence="2">Cell projection</location>
        <location evidence="2">Cilium</location>
        <location evidence="2">Flagellum</location>
    </subcellularLocation>
    <subcellularLocation>
        <location evidence="4">Host cell membrane</location>
        <topology evidence="4">Lipid-anchor</topology>
    </subcellularLocation>
    <subcellularLocation>
        <location evidence="26">Parasitophorous vacuole membrane</location>
        <topology evidence="26">Lipid-anchor</topology>
    </subcellularLocation>
</comment>
<dbReference type="InterPro" id="IPR008271">
    <property type="entry name" value="Ser/Thr_kinase_AS"/>
</dbReference>
<dbReference type="CDD" id="cd00051">
    <property type="entry name" value="EFh"/>
    <property type="match status" value="1"/>
</dbReference>
<gene>
    <name evidence="32" type="primary">Contig5799.g6208</name>
    <name evidence="32" type="ORF">STYLEM_8433</name>
</gene>
<comment type="catalytic activity">
    <reaction evidence="24">
        <text>L-threonyl-[protein] + ATP = O-phospho-L-threonyl-[protein] + ADP + H(+)</text>
        <dbReference type="Rhea" id="RHEA:46608"/>
        <dbReference type="Rhea" id="RHEA-COMP:11060"/>
        <dbReference type="Rhea" id="RHEA-COMP:11605"/>
        <dbReference type="ChEBI" id="CHEBI:15378"/>
        <dbReference type="ChEBI" id="CHEBI:30013"/>
        <dbReference type="ChEBI" id="CHEBI:30616"/>
        <dbReference type="ChEBI" id="CHEBI:61977"/>
        <dbReference type="ChEBI" id="CHEBI:456216"/>
        <dbReference type="EC" id="2.7.11.1"/>
    </reaction>
</comment>
<dbReference type="Gene3D" id="3.30.200.20">
    <property type="entry name" value="Phosphorylase Kinase, domain 1"/>
    <property type="match status" value="1"/>
</dbReference>
<dbReference type="SUPFAM" id="SSF56112">
    <property type="entry name" value="Protein kinase-like (PK-like)"/>
    <property type="match status" value="1"/>
</dbReference>
<keyword evidence="10" id="KW-0519">Myristate</keyword>
<keyword evidence="13 28" id="KW-0547">Nucleotide-binding</keyword>
<keyword evidence="19" id="KW-0969">Cilium</keyword>
<feature type="domain" description="Protein kinase" evidence="30">
    <location>
        <begin position="44"/>
        <end position="313"/>
    </location>
</feature>
<evidence type="ECO:0000313" key="32">
    <source>
        <dbReference type="EMBL" id="CDW79445.1"/>
    </source>
</evidence>
<evidence type="ECO:0000256" key="17">
    <source>
        <dbReference type="ARBA" id="ARBA00022846"/>
    </source>
</evidence>
<keyword evidence="22" id="KW-0449">Lipoprotein</keyword>
<dbReference type="InterPro" id="IPR018247">
    <property type="entry name" value="EF_Hand_1_Ca_BS"/>
</dbReference>
<keyword evidence="18" id="KW-0472">Membrane</keyword>
<evidence type="ECO:0000256" key="29">
    <source>
        <dbReference type="RuleBase" id="RU000304"/>
    </source>
</evidence>
<dbReference type="GO" id="GO:0005524">
    <property type="term" value="F:ATP binding"/>
    <property type="evidence" value="ECO:0007669"/>
    <property type="project" value="UniProtKB-UniRule"/>
</dbReference>
<evidence type="ECO:0000256" key="10">
    <source>
        <dbReference type="ARBA" id="ARBA00022707"/>
    </source>
</evidence>
<keyword evidence="11" id="KW-0479">Metal-binding</keyword>
<evidence type="ECO:0000256" key="20">
    <source>
        <dbReference type="ARBA" id="ARBA00023139"/>
    </source>
</evidence>
<dbReference type="InParanoid" id="A0A078AB00"/>
<keyword evidence="33" id="KW-1185">Reference proteome</keyword>
<evidence type="ECO:0000256" key="25">
    <source>
        <dbReference type="ARBA" id="ARBA00048679"/>
    </source>
</evidence>
<keyword evidence="20" id="KW-0564">Palmitate</keyword>
<sequence length="497" mass="57037">MEYKPDIVIKKATMIRKNFNDINQVYNFEKGVCHNILNEFNNLNKYPQKLGSGSYGVVHRGIHQVTGQERAIKVIPRAKIKNMDRFKTEVKILQTLVNISTTFNTFQDHPNVIKLFEYFEDDTNVYLVMEVCSGGELFERIIEKEYFSEKYAAQVFKQILEAINYCHNNGVCHRDLKPENFLYENKDDSSDVKIIDFGLSKILDGGSKHALQRMKTKAGTPYYISPEVLTGNYDISCDMWSAGCILYILLCGYPPFYGDDDQEILRMVKRGEFDFDGEEWEDVSNDAKDLIKKLICKPERRLTAGEALQHTWIRTLAKNSKVERLTKLNLDSLKKFQHHQKLKQVALTAIAVHINPKDIKQLKDSFKALDKNGDGCLNLEELKLGLSDMKNGEEILALMQAADTDKSGTINYTEFIAATLDAQVFMREENLRNAFMMFDTDQSGKIDAKEIKHLLEGDDFKDQVSSDQLSQVLQDVDVNGDGEIDFEEFLTMMRKII</sequence>
<dbReference type="EC" id="2.7.11.1" evidence="5"/>
<dbReference type="GO" id="GO:0005509">
    <property type="term" value="F:calcium ion binding"/>
    <property type="evidence" value="ECO:0007669"/>
    <property type="project" value="InterPro"/>
</dbReference>
<dbReference type="GO" id="GO:0020002">
    <property type="term" value="C:host cell plasma membrane"/>
    <property type="evidence" value="ECO:0007669"/>
    <property type="project" value="UniProtKB-SubCell"/>
</dbReference>
<dbReference type="FunFam" id="1.10.238.10:FF:000001">
    <property type="entry name" value="Calmodulin 1"/>
    <property type="match status" value="1"/>
</dbReference>
<evidence type="ECO:0000256" key="21">
    <source>
        <dbReference type="ARBA" id="ARBA00023273"/>
    </source>
</evidence>
<dbReference type="EMBL" id="CCKQ01008008">
    <property type="protein sequence ID" value="CDW79445.1"/>
    <property type="molecule type" value="Genomic_DNA"/>
</dbReference>
<keyword evidence="6" id="KW-1003">Cell membrane</keyword>
<comment type="similarity">
    <text evidence="23">Belongs to the protein kinase superfamily. Ser/Thr protein kinase family. CDPK subfamily.</text>
</comment>
<keyword evidence="17" id="KW-0282">Flagellum</keyword>
<dbReference type="InterPro" id="IPR011009">
    <property type="entry name" value="Kinase-like_dom_sf"/>
</dbReference>
<evidence type="ECO:0000256" key="9">
    <source>
        <dbReference type="ARBA" id="ARBA00022679"/>
    </source>
</evidence>
<evidence type="ECO:0000256" key="3">
    <source>
        <dbReference type="ARBA" id="ARBA00004342"/>
    </source>
</evidence>
<dbReference type="FunFam" id="3.30.200.20:FF:000315">
    <property type="entry name" value="Calcium-dependent protein kinase 3"/>
    <property type="match status" value="1"/>
</dbReference>
<evidence type="ECO:0000259" key="30">
    <source>
        <dbReference type="PROSITE" id="PS50011"/>
    </source>
</evidence>
<dbReference type="PROSITE" id="PS50222">
    <property type="entry name" value="EF_HAND_2"/>
    <property type="match status" value="4"/>
</dbReference>